<dbReference type="Proteomes" id="UP000003330">
    <property type="component" value="Unassembled WGS sequence"/>
</dbReference>
<evidence type="ECO:0000313" key="2">
    <source>
        <dbReference type="Proteomes" id="UP000003330"/>
    </source>
</evidence>
<comment type="caution">
    <text evidence="1">The sequence shown here is derived from an EMBL/GenBank/DDBJ whole genome shotgun (WGS) entry which is preliminary data.</text>
</comment>
<protein>
    <submittedName>
        <fullName evidence="1">Hydrolase, haloacid dehalogenase-like family protein</fullName>
    </submittedName>
</protein>
<dbReference type="GO" id="GO:0016787">
    <property type="term" value="F:hydrolase activity"/>
    <property type="evidence" value="ECO:0007669"/>
    <property type="project" value="UniProtKB-KW"/>
</dbReference>
<keyword evidence="2" id="KW-1185">Reference proteome</keyword>
<sequence>MIKGIIFDMDGVFAIKDKQYGIDQSQADHIIDHLEDLCQLIKV</sequence>
<evidence type="ECO:0000313" key="1">
    <source>
        <dbReference type="EMBL" id="EHI70646.1"/>
    </source>
</evidence>
<accession>G5K0B0</accession>
<gene>
    <name evidence="1" type="ORF">STRIC_0030</name>
</gene>
<reference evidence="1 2" key="1">
    <citation type="journal article" date="2014" name="Int. J. Syst. Evol. Microbiol.">
        <title>Phylogenomics and the dynamic genome evolution of the genus Streptococcus.</title>
        <authorList>
            <consortium name="The Broad Institute Genome Sequencing Platform"/>
            <person name="Richards V.P."/>
            <person name="Palmer S.R."/>
            <person name="Pavinski Bitar P.D."/>
            <person name="Qin X."/>
            <person name="Weinstock G.M."/>
            <person name="Highlander S.K."/>
            <person name="Town C.D."/>
            <person name="Burne R.A."/>
            <person name="Stanhope M.J."/>
        </authorList>
    </citation>
    <scope>NUCLEOTIDE SEQUENCE [LARGE SCALE GENOMIC DNA]</scope>
    <source>
        <strain evidence="1 2">707-05</strain>
    </source>
</reference>
<dbReference type="AlphaFoldDB" id="G5K0B0"/>
<name>G5K0B0_9STRE</name>
<organism evidence="1 2">
    <name type="scientific">Streptococcus ictaluri 707-05</name>
    <dbReference type="NCBI Taxonomy" id="764299"/>
    <lineage>
        <taxon>Bacteria</taxon>
        <taxon>Bacillati</taxon>
        <taxon>Bacillota</taxon>
        <taxon>Bacilli</taxon>
        <taxon>Lactobacillales</taxon>
        <taxon>Streptococcaceae</taxon>
        <taxon>Streptococcus</taxon>
    </lineage>
</organism>
<proteinExistence type="predicted"/>
<dbReference type="EMBL" id="AEUX02000002">
    <property type="protein sequence ID" value="EHI70646.1"/>
    <property type="molecule type" value="Genomic_DNA"/>
</dbReference>